<dbReference type="PANTHER" id="PTHR11453:SF82">
    <property type="entry name" value="BORON TRANSPORTER 1"/>
    <property type="match status" value="1"/>
</dbReference>
<evidence type="ECO:0000313" key="8">
    <source>
        <dbReference type="Proteomes" id="UP001642482"/>
    </source>
</evidence>
<dbReference type="Pfam" id="PF00955">
    <property type="entry name" value="HCO3_cotransp"/>
    <property type="match status" value="1"/>
</dbReference>
<feature type="transmembrane region" description="Helical" evidence="5">
    <location>
        <begin position="82"/>
        <end position="101"/>
    </location>
</feature>
<evidence type="ECO:0000256" key="4">
    <source>
        <dbReference type="ARBA" id="ARBA00023136"/>
    </source>
</evidence>
<keyword evidence="4 5" id="KW-0472">Membrane</keyword>
<keyword evidence="8" id="KW-1185">Reference proteome</keyword>
<dbReference type="EMBL" id="CAWUHD010000031">
    <property type="protein sequence ID" value="CAK7219327.1"/>
    <property type="molecule type" value="Genomic_DNA"/>
</dbReference>
<dbReference type="Proteomes" id="UP001642482">
    <property type="component" value="Unassembled WGS sequence"/>
</dbReference>
<keyword evidence="3 5" id="KW-1133">Transmembrane helix</keyword>
<feature type="transmembrane region" description="Helical" evidence="5">
    <location>
        <begin position="143"/>
        <end position="161"/>
    </location>
</feature>
<reference evidence="7 8" key="1">
    <citation type="submission" date="2024-01" db="EMBL/GenBank/DDBJ databases">
        <authorList>
            <person name="Allen C."/>
            <person name="Tagirdzhanova G."/>
        </authorList>
    </citation>
    <scope>NUCLEOTIDE SEQUENCE [LARGE SCALE GENOMIC DNA]</scope>
</reference>
<feature type="domain" description="Bicarbonate transporter-like transmembrane" evidence="6">
    <location>
        <begin position="30"/>
        <end position="110"/>
    </location>
</feature>
<evidence type="ECO:0000313" key="7">
    <source>
        <dbReference type="EMBL" id="CAK7219327.1"/>
    </source>
</evidence>
<keyword evidence="2 5" id="KW-0812">Transmembrane</keyword>
<comment type="caution">
    <text evidence="7">The sequence shown here is derived from an EMBL/GenBank/DDBJ whole genome shotgun (WGS) entry which is preliminary data.</text>
</comment>
<organism evidence="7 8">
    <name type="scientific">Sporothrix eucalyptigena</name>
    <dbReference type="NCBI Taxonomy" id="1812306"/>
    <lineage>
        <taxon>Eukaryota</taxon>
        <taxon>Fungi</taxon>
        <taxon>Dikarya</taxon>
        <taxon>Ascomycota</taxon>
        <taxon>Pezizomycotina</taxon>
        <taxon>Sordariomycetes</taxon>
        <taxon>Sordariomycetidae</taxon>
        <taxon>Ophiostomatales</taxon>
        <taxon>Ophiostomataceae</taxon>
        <taxon>Sporothrix</taxon>
    </lineage>
</organism>
<gene>
    <name evidence="7" type="ORF">SEUCBS140593_003851</name>
</gene>
<dbReference type="InterPro" id="IPR003020">
    <property type="entry name" value="HCO3_transpt_euk"/>
</dbReference>
<feature type="transmembrane region" description="Helical" evidence="5">
    <location>
        <begin position="113"/>
        <end position="131"/>
    </location>
</feature>
<protein>
    <recommendedName>
        <fullName evidence="6">Bicarbonate transporter-like transmembrane domain-containing protein</fullName>
    </recommendedName>
</protein>
<dbReference type="InterPro" id="IPR011531">
    <property type="entry name" value="HCO3_transpt-like_TM_dom"/>
</dbReference>
<proteinExistence type="predicted"/>
<evidence type="ECO:0000256" key="2">
    <source>
        <dbReference type="ARBA" id="ARBA00022692"/>
    </source>
</evidence>
<comment type="subcellular location">
    <subcellularLocation>
        <location evidence="1">Membrane</location>
        <topology evidence="1">Multi-pass membrane protein</topology>
    </subcellularLocation>
</comment>
<accession>A0ABP0BI76</accession>
<evidence type="ECO:0000256" key="5">
    <source>
        <dbReference type="SAM" id="Phobius"/>
    </source>
</evidence>
<sequence>MSPVETERTSLAAWTAPFRRGGLLQPCRLIGQDLHNLRSRYVSDWTVFNQLVFASAVYVFFTNILPGITFASDLDVLTGQSWGTIEVVFSTGLCGLIFSIFSAQPLTILGIDFLQFMAWSLIHAAWMHYLIAIFNAHDYTMCYVTHFSADIFSLLNSVIYFQKAVLELQRNKIAVSMASFLYSIVGAAGTCLLAVFLSTANKYWAPLFGRVPRMLLTEQSSVLRA</sequence>
<evidence type="ECO:0000256" key="1">
    <source>
        <dbReference type="ARBA" id="ARBA00004141"/>
    </source>
</evidence>
<dbReference type="PANTHER" id="PTHR11453">
    <property type="entry name" value="ANION EXCHANGE PROTEIN"/>
    <property type="match status" value="1"/>
</dbReference>
<evidence type="ECO:0000259" key="6">
    <source>
        <dbReference type="Pfam" id="PF00955"/>
    </source>
</evidence>
<name>A0ABP0BI76_9PEZI</name>
<feature type="transmembrane region" description="Helical" evidence="5">
    <location>
        <begin position="47"/>
        <end position="70"/>
    </location>
</feature>
<evidence type="ECO:0000256" key="3">
    <source>
        <dbReference type="ARBA" id="ARBA00022989"/>
    </source>
</evidence>
<feature type="transmembrane region" description="Helical" evidence="5">
    <location>
        <begin position="173"/>
        <end position="197"/>
    </location>
</feature>